<dbReference type="InterPro" id="IPR004556">
    <property type="entry name" value="HemK-like"/>
</dbReference>
<keyword evidence="1 5" id="KW-0489">Methyltransferase</keyword>
<protein>
    <recommendedName>
        <fullName evidence="5">Release factor glutamine methyltransferase</fullName>
        <shortName evidence="5">RF MTase</shortName>
        <ecNumber evidence="5">2.1.1.297</ecNumber>
    </recommendedName>
    <alternativeName>
        <fullName evidence="5">N5-glutamine methyltransferase PrmC</fullName>
    </alternativeName>
    <alternativeName>
        <fullName evidence="5">Protein-(glutamine-N5) MTase PrmC</fullName>
    </alternativeName>
    <alternativeName>
        <fullName evidence="5">Protein-glutamine N-methyltransferase PrmC</fullName>
    </alternativeName>
</protein>
<feature type="domain" description="Release factor glutamine methyltransferase N-terminal" evidence="7">
    <location>
        <begin position="5"/>
        <end position="65"/>
    </location>
</feature>
<dbReference type="GO" id="GO:0032259">
    <property type="term" value="P:methylation"/>
    <property type="evidence" value="ECO:0007669"/>
    <property type="project" value="UniProtKB-KW"/>
</dbReference>
<dbReference type="InterPro" id="IPR029063">
    <property type="entry name" value="SAM-dependent_MTases_sf"/>
</dbReference>
<dbReference type="Gene3D" id="3.40.50.150">
    <property type="entry name" value="Vaccinia Virus protein VP39"/>
    <property type="match status" value="1"/>
</dbReference>
<keyword evidence="3 5" id="KW-0949">S-adenosyl-L-methionine</keyword>
<comment type="similarity">
    <text evidence="5">Belongs to the protein N5-glutamine methyltransferase family. PrmC subfamily.</text>
</comment>
<dbReference type="PANTHER" id="PTHR18895:SF74">
    <property type="entry name" value="MTRF1L RELEASE FACTOR GLUTAMINE METHYLTRANSFERASE"/>
    <property type="match status" value="1"/>
</dbReference>
<reference evidence="8 9" key="1">
    <citation type="submission" date="2020-08" db="EMBL/GenBank/DDBJ databases">
        <title>Genomic Encyclopedia of Type Strains, Phase IV (KMG-IV): sequencing the most valuable type-strain genomes for metagenomic binning, comparative biology and taxonomic classification.</title>
        <authorList>
            <person name="Goeker M."/>
        </authorList>
    </citation>
    <scope>NUCLEOTIDE SEQUENCE [LARGE SCALE GENOMIC DNA]</scope>
    <source>
        <strain evidence="8 9">DSM 102189</strain>
    </source>
</reference>
<dbReference type="InterPro" id="IPR007848">
    <property type="entry name" value="Small_mtfrase_dom"/>
</dbReference>
<dbReference type="PROSITE" id="PS00092">
    <property type="entry name" value="N6_MTASE"/>
    <property type="match status" value="1"/>
</dbReference>
<comment type="function">
    <text evidence="5">Methylates the class 1 translation termination release factors RF1/PrfA and RF2/PrfB on the glutamine residue of the universally conserved GGQ motif.</text>
</comment>
<dbReference type="SUPFAM" id="SSF53335">
    <property type="entry name" value="S-adenosyl-L-methionine-dependent methyltransferases"/>
    <property type="match status" value="1"/>
</dbReference>
<dbReference type="Pfam" id="PF05175">
    <property type="entry name" value="MTS"/>
    <property type="match status" value="1"/>
</dbReference>
<dbReference type="InterPro" id="IPR040758">
    <property type="entry name" value="PrmC_N"/>
</dbReference>
<evidence type="ECO:0000256" key="5">
    <source>
        <dbReference type="HAMAP-Rule" id="MF_02126"/>
    </source>
</evidence>
<feature type="binding site" evidence="5">
    <location>
        <position position="172"/>
    </location>
    <ligand>
        <name>S-adenosyl-L-methionine</name>
        <dbReference type="ChEBI" id="CHEBI:59789"/>
    </ligand>
</feature>
<evidence type="ECO:0000256" key="3">
    <source>
        <dbReference type="ARBA" id="ARBA00022691"/>
    </source>
</evidence>
<organism evidence="8 9">
    <name type="scientific">Polymorphobacter multimanifer</name>
    <dbReference type="NCBI Taxonomy" id="1070431"/>
    <lineage>
        <taxon>Bacteria</taxon>
        <taxon>Pseudomonadati</taxon>
        <taxon>Pseudomonadota</taxon>
        <taxon>Alphaproteobacteria</taxon>
        <taxon>Sphingomonadales</taxon>
        <taxon>Sphingosinicellaceae</taxon>
        <taxon>Polymorphobacter</taxon>
    </lineage>
</organism>
<feature type="binding site" evidence="5">
    <location>
        <begin position="106"/>
        <end position="110"/>
    </location>
    <ligand>
        <name>S-adenosyl-L-methionine</name>
        <dbReference type="ChEBI" id="CHEBI:59789"/>
    </ligand>
</feature>
<dbReference type="Gene3D" id="1.10.8.10">
    <property type="entry name" value="DNA helicase RuvA subunit, C-terminal domain"/>
    <property type="match status" value="1"/>
</dbReference>
<feature type="binding site" evidence="5">
    <location>
        <begin position="172"/>
        <end position="175"/>
    </location>
    <ligand>
        <name>substrate</name>
    </ligand>
</feature>
<comment type="caution">
    <text evidence="8">The sequence shown here is derived from an EMBL/GenBank/DDBJ whole genome shotgun (WGS) entry which is preliminary data.</text>
</comment>
<feature type="binding site" evidence="5">
    <location>
        <position position="158"/>
    </location>
    <ligand>
        <name>S-adenosyl-L-methionine</name>
        <dbReference type="ChEBI" id="CHEBI:59789"/>
    </ligand>
</feature>
<dbReference type="NCBIfam" id="TIGR00536">
    <property type="entry name" value="hemK_fam"/>
    <property type="match status" value="1"/>
</dbReference>
<dbReference type="InterPro" id="IPR019874">
    <property type="entry name" value="RF_methyltr_PrmC"/>
</dbReference>
<dbReference type="Proteomes" id="UP000538147">
    <property type="component" value="Unassembled WGS sequence"/>
</dbReference>
<dbReference type="PANTHER" id="PTHR18895">
    <property type="entry name" value="HEMK METHYLTRANSFERASE"/>
    <property type="match status" value="1"/>
</dbReference>
<evidence type="ECO:0000259" key="7">
    <source>
        <dbReference type="Pfam" id="PF17827"/>
    </source>
</evidence>
<accession>A0A841L957</accession>
<evidence type="ECO:0000256" key="4">
    <source>
        <dbReference type="ARBA" id="ARBA00048391"/>
    </source>
</evidence>
<dbReference type="InterPro" id="IPR050320">
    <property type="entry name" value="N5-glutamine_MTase"/>
</dbReference>
<dbReference type="EMBL" id="JACIIV010000034">
    <property type="protein sequence ID" value="MBB6229177.1"/>
    <property type="molecule type" value="Genomic_DNA"/>
</dbReference>
<name>A0A841L957_9SPHN</name>
<dbReference type="CDD" id="cd02440">
    <property type="entry name" value="AdoMet_MTases"/>
    <property type="match status" value="1"/>
</dbReference>
<comment type="catalytic activity">
    <reaction evidence="4 5">
        <text>L-glutaminyl-[peptide chain release factor] + S-adenosyl-L-methionine = N(5)-methyl-L-glutaminyl-[peptide chain release factor] + S-adenosyl-L-homocysteine + H(+)</text>
        <dbReference type="Rhea" id="RHEA:42896"/>
        <dbReference type="Rhea" id="RHEA-COMP:10271"/>
        <dbReference type="Rhea" id="RHEA-COMP:10272"/>
        <dbReference type="ChEBI" id="CHEBI:15378"/>
        <dbReference type="ChEBI" id="CHEBI:30011"/>
        <dbReference type="ChEBI" id="CHEBI:57856"/>
        <dbReference type="ChEBI" id="CHEBI:59789"/>
        <dbReference type="ChEBI" id="CHEBI:61891"/>
        <dbReference type="EC" id="2.1.1.297"/>
    </reaction>
</comment>
<dbReference type="Pfam" id="PF17827">
    <property type="entry name" value="PrmC_N"/>
    <property type="match status" value="1"/>
</dbReference>
<keyword evidence="9" id="KW-1185">Reference proteome</keyword>
<evidence type="ECO:0000313" key="8">
    <source>
        <dbReference type="EMBL" id="MBB6229177.1"/>
    </source>
</evidence>
<dbReference type="InterPro" id="IPR002052">
    <property type="entry name" value="DNA_methylase_N6_adenine_CS"/>
</dbReference>
<evidence type="ECO:0000313" key="9">
    <source>
        <dbReference type="Proteomes" id="UP000538147"/>
    </source>
</evidence>
<feature type="binding site" evidence="5">
    <location>
        <position position="129"/>
    </location>
    <ligand>
        <name>S-adenosyl-L-methionine</name>
        <dbReference type="ChEBI" id="CHEBI:59789"/>
    </ligand>
</feature>
<evidence type="ECO:0000259" key="6">
    <source>
        <dbReference type="Pfam" id="PF05175"/>
    </source>
</evidence>
<dbReference type="NCBIfam" id="TIGR03534">
    <property type="entry name" value="RF_mod_PrmC"/>
    <property type="match status" value="1"/>
</dbReference>
<evidence type="ECO:0000256" key="2">
    <source>
        <dbReference type="ARBA" id="ARBA00022679"/>
    </source>
</evidence>
<gene>
    <name evidence="5" type="primary">prmC</name>
    <name evidence="8" type="ORF">FHS79_003378</name>
</gene>
<feature type="domain" description="Methyltransferase small" evidence="6">
    <location>
        <begin position="88"/>
        <end position="180"/>
    </location>
</feature>
<dbReference type="EC" id="2.1.1.297" evidence="5"/>
<dbReference type="HAMAP" id="MF_02126">
    <property type="entry name" value="RF_methyltr_PrmC"/>
    <property type="match status" value="1"/>
</dbReference>
<dbReference type="AlphaFoldDB" id="A0A841L957"/>
<evidence type="ECO:0000256" key="1">
    <source>
        <dbReference type="ARBA" id="ARBA00022603"/>
    </source>
</evidence>
<sequence length="263" mass="27935">MMVREALAMAARRVGRLEAEVLLSHLLACSRGDLVLRPERVVDLGAFEPMLARRELGEPVAYITGEREFWSLPLRVTPDVLIPRPDSETLVEAALQGRFARVLDLGTGSGALLLAVLSERPQATGVGVDASAAALEVARGNAAALGLGDSAVFRLGDWGAELDERFDLILCNPPYVEADAVLSVEVRDFEPGAALFAGADGLDDYRRLVPQLPGLLAPDGVAVLEIGWKQADAVLALAAAEGLAGEVRQDLAGRDRALVLRTI</sequence>
<dbReference type="GO" id="GO:0003676">
    <property type="term" value="F:nucleic acid binding"/>
    <property type="evidence" value="ECO:0007669"/>
    <property type="project" value="InterPro"/>
</dbReference>
<keyword evidence="2 5" id="KW-0808">Transferase</keyword>
<dbReference type="GO" id="GO:0102559">
    <property type="term" value="F:peptide chain release factor N(5)-glutamine methyltransferase activity"/>
    <property type="evidence" value="ECO:0007669"/>
    <property type="project" value="UniProtKB-EC"/>
</dbReference>
<proteinExistence type="inferred from homology"/>